<evidence type="ECO:0000256" key="1">
    <source>
        <dbReference type="SAM" id="MobiDB-lite"/>
    </source>
</evidence>
<keyword evidence="4" id="KW-1185">Reference proteome</keyword>
<dbReference type="RefSeq" id="WP_114207367.1">
    <property type="nucleotide sequence ID" value="NZ_CP030840.1"/>
</dbReference>
<feature type="region of interest" description="Disordered" evidence="1">
    <location>
        <begin position="147"/>
        <end position="168"/>
    </location>
</feature>
<organism evidence="3 4">
    <name type="scientific">Acidisarcina polymorpha</name>
    <dbReference type="NCBI Taxonomy" id="2211140"/>
    <lineage>
        <taxon>Bacteria</taxon>
        <taxon>Pseudomonadati</taxon>
        <taxon>Acidobacteriota</taxon>
        <taxon>Terriglobia</taxon>
        <taxon>Terriglobales</taxon>
        <taxon>Acidobacteriaceae</taxon>
        <taxon>Acidisarcina</taxon>
    </lineage>
</organism>
<reference evidence="3 4" key="1">
    <citation type="journal article" date="2018" name="Front. Microbiol.">
        <title>Hydrolytic Capabilities as a Key to Environmental Success: Chitinolytic and Cellulolytic Acidobacteria From Acidic Sub-arctic Soils and Boreal Peatlands.</title>
        <authorList>
            <person name="Belova S.E."/>
            <person name="Ravin N.V."/>
            <person name="Pankratov T.A."/>
            <person name="Rakitin A.L."/>
            <person name="Ivanova A.A."/>
            <person name="Beletsky A.V."/>
            <person name="Mardanov A.V."/>
            <person name="Sinninghe Damste J.S."/>
            <person name="Dedysh S.N."/>
        </authorList>
    </citation>
    <scope>NUCLEOTIDE SEQUENCE [LARGE SCALE GENOMIC DNA]</scope>
    <source>
        <strain evidence="3 4">SBC82</strain>
    </source>
</reference>
<keyword evidence="2" id="KW-1133">Transmembrane helix</keyword>
<feature type="transmembrane region" description="Helical" evidence="2">
    <location>
        <begin position="178"/>
        <end position="200"/>
    </location>
</feature>
<evidence type="ECO:0000313" key="4">
    <source>
        <dbReference type="Proteomes" id="UP000253606"/>
    </source>
</evidence>
<dbReference type="EMBL" id="CP030840">
    <property type="protein sequence ID" value="AXC12045.1"/>
    <property type="molecule type" value="Genomic_DNA"/>
</dbReference>
<keyword evidence="2" id="KW-0472">Membrane</keyword>
<accession>A0A2Z5G075</accession>
<name>A0A2Z5G075_9BACT</name>
<dbReference type="OrthoDB" id="115074at2"/>
<dbReference type="KEGG" id="abas:ACPOL_2732"/>
<dbReference type="AlphaFoldDB" id="A0A2Z5G075"/>
<evidence type="ECO:0000313" key="3">
    <source>
        <dbReference type="EMBL" id="AXC12045.1"/>
    </source>
</evidence>
<proteinExistence type="predicted"/>
<protein>
    <submittedName>
        <fullName evidence="3">Adenylate cyclase</fullName>
    </submittedName>
</protein>
<evidence type="ECO:0000256" key="2">
    <source>
        <dbReference type="SAM" id="Phobius"/>
    </source>
</evidence>
<sequence>MATLAAPLLSKADHQPEEPNRIEVLKQLERIIGSPHFRNSKRYPNLLKFAVEHTLAGRTDLLKERTLGIEVFGRLNDYDTSADPVVRVTAGEIRKRIAQYYQAAGHRHELRIELPIGSYVPQFLLPESPTEVLPADVEDAPAEISDRVLDPSSGVPSDEPTLDASDSLPAHLTQKPSLSLHAAMAILILGILIAGAGFIFRQQPDYPGEKGIDYFWKPILAADGPALIVIGVHSLDSSGNDLSPALHVAYGSEDKQNMLSSMIRSEMVPVSDIVSYSHLTRLLTRRDHSFETQGASETTFEQLQRGPVVLIGGFDNVWTLRLTSTLRYRFENPRALLGVIVDSKHPDQRWSFDNGQSAVSDSRDYAIVASLFDPRIQQQVLIVAGIGKSGTAAAAEFLTNDKYLATWLAQAKVTMGKNVEIVLSTEILEGQQGPPQVIASQIW</sequence>
<gene>
    <name evidence="3" type="ORF">ACPOL_2732</name>
</gene>
<dbReference type="Proteomes" id="UP000253606">
    <property type="component" value="Chromosome"/>
</dbReference>
<keyword evidence="2" id="KW-0812">Transmembrane</keyword>